<evidence type="ECO:0000256" key="2">
    <source>
        <dbReference type="PROSITE-ProRule" id="PRU01360"/>
    </source>
</evidence>
<sequence length="1078" mass="118413">MKKLLFTNFNRSYHDWRASRYIKPAAVVLTLFCSLLAQAQTPVKGKITGDKGEAIQGASVKLKHSNKGVATDTNGNFSLSLKQGDTLVISSVGYSPYEYVVRNTNGISVSLASQVTASTMNDVLVVGYGTQKKVTVTGAVSTLKAAELVTTKNENVVNMLTGKIPGLRMTQKTAEPGAYENSFDIRGYGGAPLIVIDGVPRGGFERMDPSEIESISVLKDAAAAVYGVNGGNGVILITTKKGTSKDGKFDINYSFNQGWQQFLGMPEGVGPVDYMMLTNEKTKRDFGNNFISNAPPSYTYENIKPWIDGKFVGANWPDAAFTKVSPQVQHNINVSGGNDKVNTFISLGYMKQSGLLQTNSLNYDRWNLRSNVNVKITNNLKATLLLSGVSDTKNAPYQDLWTIFKYAWNQVPINQIYANNNPAYLNVMPDNVNPVAVVDQAKVGYKKFTSKNLQAQGALEWEIPWVKGLKARGMYNYGYSVNDNTAYAKMYNLYAYNADDSTYKASQVSATGRSVATLNRSYASGISTLGQLSLTYANSFAGAHNVSGLLVYEESHSKADNIYAQRNMPIPVPYLFGGVSGTDEQGGTQSNGVGEFATRSFVGRVNYDYKGKYLAEFSFREDASNKFMPGGKQWGFFPGVSVGYRISEEPFFRNLVSSDIISSLKIRGSYSQIGSSDNPDLYFQYISGYAYPTVDRADKKVLGYMMGGQYVTGAQSRGLTNPDLTWYTNDITNIGVDFTLLKGKLDGTVEVFRRVQNGLPATRQAQLPGTTGATLPQENLDSRKTQGIEGILTYKERFGAFGLTVSGNAAFERTQNLHKTEGAQGNQYQQWRNGQSNRYTGLVWGTDYAGQYTSYDQIYNSKTNNGGGNNTVLPGDYYMQDWNGDGVINGDDYHPIAIQDLPLINYGLTIGASYKGFDFTALFAGAAGVWTSYGEQLGEPLMYGRSALTKFLDSWHTVNPDDNVYDPNTQWVAGKYPSMGYPYGNIQHSTKGIINASYVRLKTIELGYSLPHKWMDKARVKNCRIYVNAYNLFTITGLDDGVDPEHPGSFPDASFDQALGGYKYPLNRTFNVGGTITF</sequence>
<reference evidence="5 6" key="1">
    <citation type="submission" date="2023-05" db="EMBL/GenBank/DDBJ databases">
        <title>Genome sequence of Pinibacter sp. MAH-24.</title>
        <authorList>
            <person name="Huq M.A."/>
        </authorList>
    </citation>
    <scope>NUCLEOTIDE SEQUENCE [LARGE SCALE GENOMIC DNA]</scope>
    <source>
        <strain evidence="5 6">MAH-24</strain>
    </source>
</reference>
<dbReference type="NCBIfam" id="TIGR04056">
    <property type="entry name" value="OMP_RagA_SusC"/>
    <property type="match status" value="1"/>
</dbReference>
<dbReference type="EMBL" id="JASBRG010000003">
    <property type="protein sequence ID" value="MDI3319400.1"/>
    <property type="molecule type" value="Genomic_DNA"/>
</dbReference>
<evidence type="ECO:0000256" key="3">
    <source>
        <dbReference type="SAM" id="SignalP"/>
    </source>
</evidence>
<keyword evidence="6" id="KW-1185">Reference proteome</keyword>
<evidence type="ECO:0000256" key="1">
    <source>
        <dbReference type="ARBA" id="ARBA00022729"/>
    </source>
</evidence>
<dbReference type="PANTHER" id="PTHR30069:SF29">
    <property type="entry name" value="HEMOGLOBIN AND HEMOGLOBIN-HAPTOGLOBIN-BINDING PROTEIN 1-RELATED"/>
    <property type="match status" value="1"/>
</dbReference>
<keyword evidence="2" id="KW-0812">Transmembrane</keyword>
<dbReference type="Gene3D" id="2.170.130.10">
    <property type="entry name" value="TonB-dependent receptor, plug domain"/>
    <property type="match status" value="1"/>
</dbReference>
<evidence type="ECO:0000313" key="5">
    <source>
        <dbReference type="EMBL" id="MDI3319400.1"/>
    </source>
</evidence>
<dbReference type="PANTHER" id="PTHR30069">
    <property type="entry name" value="TONB-DEPENDENT OUTER MEMBRANE RECEPTOR"/>
    <property type="match status" value="1"/>
</dbReference>
<keyword evidence="2" id="KW-0998">Cell outer membrane</keyword>
<keyword evidence="2" id="KW-1134">Transmembrane beta strand</keyword>
<gene>
    <name evidence="5" type="ORF">QJ048_06425</name>
</gene>
<dbReference type="Gene3D" id="2.60.40.1120">
    <property type="entry name" value="Carboxypeptidase-like, regulatory domain"/>
    <property type="match status" value="1"/>
</dbReference>
<name>A0ABT6RA31_9BACT</name>
<comment type="caution">
    <text evidence="5">The sequence shown here is derived from an EMBL/GenBank/DDBJ whole genome shotgun (WGS) entry which is preliminary data.</text>
</comment>
<keyword evidence="5" id="KW-0675">Receptor</keyword>
<keyword evidence="2" id="KW-0472">Membrane</keyword>
<dbReference type="InterPro" id="IPR037066">
    <property type="entry name" value="Plug_dom_sf"/>
</dbReference>
<accession>A0ABT6RA31</accession>
<dbReference type="PROSITE" id="PS52016">
    <property type="entry name" value="TONB_DEPENDENT_REC_3"/>
    <property type="match status" value="1"/>
</dbReference>
<proteinExistence type="inferred from homology"/>
<feature type="signal peptide" evidence="3">
    <location>
        <begin position="1"/>
        <end position="39"/>
    </location>
</feature>
<organism evidence="5 6">
    <name type="scientific">Pinibacter soli</name>
    <dbReference type="NCBI Taxonomy" id="3044211"/>
    <lineage>
        <taxon>Bacteria</taxon>
        <taxon>Pseudomonadati</taxon>
        <taxon>Bacteroidota</taxon>
        <taxon>Chitinophagia</taxon>
        <taxon>Chitinophagales</taxon>
        <taxon>Chitinophagaceae</taxon>
        <taxon>Pinibacter</taxon>
    </lineage>
</organism>
<protein>
    <submittedName>
        <fullName evidence="5">TonB-dependent receptor</fullName>
    </submittedName>
</protein>
<dbReference type="InterPro" id="IPR039426">
    <property type="entry name" value="TonB-dep_rcpt-like"/>
</dbReference>
<dbReference type="NCBIfam" id="TIGR04057">
    <property type="entry name" value="SusC_RagA_signa"/>
    <property type="match status" value="1"/>
</dbReference>
<evidence type="ECO:0000313" key="6">
    <source>
        <dbReference type="Proteomes" id="UP001226434"/>
    </source>
</evidence>
<comment type="subcellular location">
    <subcellularLocation>
        <location evidence="2">Cell outer membrane</location>
        <topology evidence="2">Multi-pass membrane protein</topology>
    </subcellularLocation>
</comment>
<dbReference type="InterPro" id="IPR023996">
    <property type="entry name" value="TonB-dep_OMP_SusC/RagA"/>
</dbReference>
<dbReference type="Pfam" id="PF07715">
    <property type="entry name" value="Plug"/>
    <property type="match status" value="1"/>
</dbReference>
<dbReference type="Proteomes" id="UP001226434">
    <property type="component" value="Unassembled WGS sequence"/>
</dbReference>
<keyword evidence="2" id="KW-0813">Transport</keyword>
<comment type="similarity">
    <text evidence="2">Belongs to the TonB-dependent receptor family.</text>
</comment>
<evidence type="ECO:0000259" key="4">
    <source>
        <dbReference type="Pfam" id="PF07715"/>
    </source>
</evidence>
<dbReference type="InterPro" id="IPR023997">
    <property type="entry name" value="TonB-dep_OMP_SusC/RagA_CS"/>
</dbReference>
<dbReference type="SUPFAM" id="SSF49464">
    <property type="entry name" value="Carboxypeptidase regulatory domain-like"/>
    <property type="match status" value="1"/>
</dbReference>
<dbReference type="InterPro" id="IPR012910">
    <property type="entry name" value="Plug_dom"/>
</dbReference>
<dbReference type="Pfam" id="PF13715">
    <property type="entry name" value="CarbopepD_reg_2"/>
    <property type="match status" value="1"/>
</dbReference>
<dbReference type="InterPro" id="IPR008969">
    <property type="entry name" value="CarboxyPept-like_regulatory"/>
</dbReference>
<feature type="domain" description="TonB-dependent receptor plug" evidence="4">
    <location>
        <begin position="133"/>
        <end position="234"/>
    </location>
</feature>
<dbReference type="SUPFAM" id="SSF56935">
    <property type="entry name" value="Porins"/>
    <property type="match status" value="1"/>
</dbReference>
<dbReference type="RefSeq" id="WP_282333513.1">
    <property type="nucleotide sequence ID" value="NZ_JASBRG010000003.1"/>
</dbReference>
<feature type="chain" id="PRO_5047216912" evidence="3">
    <location>
        <begin position="40"/>
        <end position="1078"/>
    </location>
</feature>
<keyword evidence="1 3" id="KW-0732">Signal</keyword>